<dbReference type="CDD" id="cd00320">
    <property type="entry name" value="cpn10"/>
    <property type="match status" value="1"/>
</dbReference>
<dbReference type="FunFam" id="2.30.33.40:FF:000002">
    <property type="entry name" value="10 kDa chaperonin, mitochondrial"/>
    <property type="match status" value="1"/>
</dbReference>
<dbReference type="GO" id="GO:0046872">
    <property type="term" value="F:metal ion binding"/>
    <property type="evidence" value="ECO:0007669"/>
    <property type="project" value="TreeGrafter"/>
</dbReference>
<proteinExistence type="inferred from homology"/>
<dbReference type="GO" id="GO:0005739">
    <property type="term" value="C:mitochondrion"/>
    <property type="evidence" value="ECO:0007669"/>
    <property type="project" value="TreeGrafter"/>
</dbReference>
<reference evidence="4" key="1">
    <citation type="submission" date="2021-01" db="EMBL/GenBank/DDBJ databases">
        <authorList>
            <person name="Corre E."/>
            <person name="Pelletier E."/>
            <person name="Niang G."/>
            <person name="Scheremetjew M."/>
            <person name="Finn R."/>
            <person name="Kale V."/>
            <person name="Holt S."/>
            <person name="Cochrane G."/>
            <person name="Meng A."/>
            <person name="Brown T."/>
            <person name="Cohen L."/>
        </authorList>
    </citation>
    <scope>NUCLEOTIDE SEQUENCE</scope>
    <source>
        <strain evidence="4">CCMP622</strain>
    </source>
</reference>
<dbReference type="PANTHER" id="PTHR10772:SF0">
    <property type="entry name" value="10 KDA HEAT SHOCK PROTEIN, MITOCHONDRIAL"/>
    <property type="match status" value="1"/>
</dbReference>
<accession>A0A7S2X7K8</accession>
<dbReference type="InterPro" id="IPR018369">
    <property type="entry name" value="Chaprnonin_Cpn10_CS"/>
</dbReference>
<dbReference type="InterPro" id="IPR037124">
    <property type="entry name" value="Chaperonin_GroES_sf"/>
</dbReference>
<dbReference type="GO" id="GO:0005524">
    <property type="term" value="F:ATP binding"/>
    <property type="evidence" value="ECO:0007669"/>
    <property type="project" value="InterPro"/>
</dbReference>
<evidence type="ECO:0000256" key="1">
    <source>
        <dbReference type="ARBA" id="ARBA00006975"/>
    </source>
</evidence>
<dbReference type="PROSITE" id="PS00681">
    <property type="entry name" value="CHAPERONINS_CPN10"/>
    <property type="match status" value="1"/>
</dbReference>
<dbReference type="AlphaFoldDB" id="A0A7S2X7K8"/>
<dbReference type="Pfam" id="PF00166">
    <property type="entry name" value="Cpn10"/>
    <property type="match status" value="1"/>
</dbReference>
<protein>
    <recommendedName>
        <fullName evidence="5">10 kDa chaperonin</fullName>
    </recommendedName>
</protein>
<keyword evidence="2 3" id="KW-0143">Chaperone</keyword>
<dbReference type="GO" id="GO:0051087">
    <property type="term" value="F:protein-folding chaperone binding"/>
    <property type="evidence" value="ECO:0007669"/>
    <property type="project" value="TreeGrafter"/>
</dbReference>
<dbReference type="Gene3D" id="2.30.33.40">
    <property type="entry name" value="GroES chaperonin"/>
    <property type="match status" value="1"/>
</dbReference>
<name>A0A7S2X7K8_9EUKA</name>
<dbReference type="SMART" id="SM00883">
    <property type="entry name" value="Cpn10"/>
    <property type="match status" value="1"/>
</dbReference>
<dbReference type="GO" id="GO:0044183">
    <property type="term" value="F:protein folding chaperone"/>
    <property type="evidence" value="ECO:0007669"/>
    <property type="project" value="InterPro"/>
</dbReference>
<evidence type="ECO:0000256" key="2">
    <source>
        <dbReference type="ARBA" id="ARBA00023186"/>
    </source>
</evidence>
<sequence>MAKNLVSKFMPLFNRVLIQRVAVETKTASGILLPESAQKALNEGTVVAVGPGGRAPDGSKIPMELKVGDNVLLPEYGGQKVKLGDDDFVLYQDNDILGVMSK</sequence>
<evidence type="ECO:0000256" key="3">
    <source>
        <dbReference type="RuleBase" id="RU003479"/>
    </source>
</evidence>
<evidence type="ECO:0000313" key="4">
    <source>
        <dbReference type="EMBL" id="CAD9753741.1"/>
    </source>
</evidence>
<dbReference type="PRINTS" id="PR00297">
    <property type="entry name" value="CHAPERONIN10"/>
</dbReference>
<organism evidence="4">
    <name type="scientific">Lotharella oceanica</name>
    <dbReference type="NCBI Taxonomy" id="641309"/>
    <lineage>
        <taxon>Eukaryota</taxon>
        <taxon>Sar</taxon>
        <taxon>Rhizaria</taxon>
        <taxon>Cercozoa</taxon>
        <taxon>Chlorarachniophyceae</taxon>
        <taxon>Lotharella</taxon>
    </lineage>
</organism>
<gene>
    <name evidence="4" type="ORF">LSP00402_LOCUS4841</name>
</gene>
<dbReference type="GO" id="GO:0051082">
    <property type="term" value="F:unfolded protein binding"/>
    <property type="evidence" value="ECO:0007669"/>
    <property type="project" value="TreeGrafter"/>
</dbReference>
<dbReference type="InterPro" id="IPR020818">
    <property type="entry name" value="Chaperonin_GroES"/>
</dbReference>
<dbReference type="PANTHER" id="PTHR10772">
    <property type="entry name" value="10 KDA HEAT SHOCK PROTEIN"/>
    <property type="match status" value="1"/>
</dbReference>
<dbReference type="SUPFAM" id="SSF50129">
    <property type="entry name" value="GroES-like"/>
    <property type="match status" value="1"/>
</dbReference>
<comment type="similarity">
    <text evidence="1 3">Belongs to the GroES chaperonin family.</text>
</comment>
<dbReference type="InterPro" id="IPR011032">
    <property type="entry name" value="GroES-like_sf"/>
</dbReference>
<evidence type="ECO:0008006" key="5">
    <source>
        <dbReference type="Google" id="ProtNLM"/>
    </source>
</evidence>
<dbReference type="EMBL" id="HBHP01007768">
    <property type="protein sequence ID" value="CAD9753741.1"/>
    <property type="molecule type" value="Transcribed_RNA"/>
</dbReference>
<dbReference type="HAMAP" id="MF_00580">
    <property type="entry name" value="CH10"/>
    <property type="match status" value="1"/>
</dbReference>